<evidence type="ECO:0000259" key="8">
    <source>
        <dbReference type="Pfam" id="PF02687"/>
    </source>
</evidence>
<dbReference type="GO" id="GO:0005886">
    <property type="term" value="C:plasma membrane"/>
    <property type="evidence" value="ECO:0007669"/>
    <property type="project" value="UniProtKB-SubCell"/>
</dbReference>
<dbReference type="GO" id="GO:0022857">
    <property type="term" value="F:transmembrane transporter activity"/>
    <property type="evidence" value="ECO:0007669"/>
    <property type="project" value="TreeGrafter"/>
</dbReference>
<protein>
    <recommendedName>
        <fullName evidence="12">Permease</fullName>
    </recommendedName>
</protein>
<accession>A0A848M2G7</accession>
<dbReference type="EMBL" id="JABBJJ010000718">
    <property type="protein sequence ID" value="NMO23663.1"/>
    <property type="molecule type" value="Genomic_DNA"/>
</dbReference>
<evidence type="ECO:0000256" key="7">
    <source>
        <dbReference type="SAM" id="Phobius"/>
    </source>
</evidence>
<name>A0A848M2G7_9BACT</name>
<evidence type="ECO:0008006" key="12">
    <source>
        <dbReference type="Google" id="ProtNLM"/>
    </source>
</evidence>
<keyword evidence="3 7" id="KW-0812">Transmembrane</keyword>
<dbReference type="Pfam" id="PF12704">
    <property type="entry name" value="MacB_PCD"/>
    <property type="match status" value="1"/>
</dbReference>
<dbReference type="PANTHER" id="PTHR30572">
    <property type="entry name" value="MEMBRANE COMPONENT OF TRANSPORTER-RELATED"/>
    <property type="match status" value="1"/>
</dbReference>
<evidence type="ECO:0000256" key="6">
    <source>
        <dbReference type="ARBA" id="ARBA00038076"/>
    </source>
</evidence>
<dbReference type="PANTHER" id="PTHR30572:SF4">
    <property type="entry name" value="ABC TRANSPORTER PERMEASE YTRF"/>
    <property type="match status" value="1"/>
</dbReference>
<dbReference type="InterPro" id="IPR050250">
    <property type="entry name" value="Macrolide_Exporter_MacB"/>
</dbReference>
<proteinExistence type="inferred from homology"/>
<evidence type="ECO:0000313" key="10">
    <source>
        <dbReference type="EMBL" id="NMO23663.1"/>
    </source>
</evidence>
<keyword evidence="4 7" id="KW-1133">Transmembrane helix</keyword>
<dbReference type="AlphaFoldDB" id="A0A848M2G7"/>
<evidence type="ECO:0000313" key="11">
    <source>
        <dbReference type="Proteomes" id="UP000518300"/>
    </source>
</evidence>
<evidence type="ECO:0000256" key="3">
    <source>
        <dbReference type="ARBA" id="ARBA00022692"/>
    </source>
</evidence>
<comment type="similarity">
    <text evidence="6">Belongs to the ABC-4 integral membrane protein family.</text>
</comment>
<evidence type="ECO:0000259" key="9">
    <source>
        <dbReference type="Pfam" id="PF12704"/>
    </source>
</evidence>
<feature type="domain" description="MacB-like periplasmic core" evidence="9">
    <location>
        <begin position="53"/>
        <end position="260"/>
    </location>
</feature>
<dbReference type="Pfam" id="PF02687">
    <property type="entry name" value="FtsX"/>
    <property type="match status" value="1"/>
</dbReference>
<dbReference type="InterPro" id="IPR025857">
    <property type="entry name" value="MacB_PCD"/>
</dbReference>
<reference evidence="10 11" key="1">
    <citation type="submission" date="2020-04" db="EMBL/GenBank/DDBJ databases">
        <title>Draft genome of Pyxidicoccus fallax type strain.</title>
        <authorList>
            <person name="Whitworth D.E."/>
        </authorList>
    </citation>
    <scope>NUCLEOTIDE SEQUENCE [LARGE SCALE GENOMIC DNA]</scope>
    <source>
        <strain evidence="10 11">DSM 14698</strain>
    </source>
</reference>
<gene>
    <name evidence="10" type="ORF">HG543_53765</name>
</gene>
<feature type="transmembrane region" description="Helical" evidence="7">
    <location>
        <begin position="303"/>
        <end position="327"/>
    </location>
</feature>
<evidence type="ECO:0000256" key="2">
    <source>
        <dbReference type="ARBA" id="ARBA00022475"/>
    </source>
</evidence>
<keyword evidence="5 7" id="KW-0472">Membrane</keyword>
<dbReference type="Proteomes" id="UP000518300">
    <property type="component" value="Unassembled WGS sequence"/>
</dbReference>
<feature type="non-terminal residue" evidence="10">
    <location>
        <position position="362"/>
    </location>
</feature>
<organism evidence="10 11">
    <name type="scientific">Pyxidicoccus fallax</name>
    <dbReference type="NCBI Taxonomy" id="394095"/>
    <lineage>
        <taxon>Bacteria</taxon>
        <taxon>Pseudomonadati</taxon>
        <taxon>Myxococcota</taxon>
        <taxon>Myxococcia</taxon>
        <taxon>Myxococcales</taxon>
        <taxon>Cystobacterineae</taxon>
        <taxon>Myxococcaceae</taxon>
        <taxon>Pyxidicoccus</taxon>
    </lineage>
</organism>
<keyword evidence="2" id="KW-1003">Cell membrane</keyword>
<dbReference type="RefSeq" id="WP_211194821.1">
    <property type="nucleotide sequence ID" value="NZ_JABBJJ010000718.1"/>
</dbReference>
<evidence type="ECO:0000256" key="5">
    <source>
        <dbReference type="ARBA" id="ARBA00023136"/>
    </source>
</evidence>
<evidence type="ECO:0000256" key="1">
    <source>
        <dbReference type="ARBA" id="ARBA00004651"/>
    </source>
</evidence>
<feature type="domain" description="ABC3 transporter permease C-terminal" evidence="8">
    <location>
        <begin position="310"/>
        <end position="361"/>
    </location>
</feature>
<keyword evidence="11" id="KW-1185">Reference proteome</keyword>
<feature type="non-terminal residue" evidence="10">
    <location>
        <position position="1"/>
    </location>
</feature>
<evidence type="ECO:0000256" key="4">
    <source>
        <dbReference type="ARBA" id="ARBA00022989"/>
    </source>
</evidence>
<dbReference type="InterPro" id="IPR003838">
    <property type="entry name" value="ABC3_permease_C"/>
</dbReference>
<comment type="subcellular location">
    <subcellularLocation>
        <location evidence="1">Cell membrane</location>
        <topology evidence="1">Multi-pass membrane protein</topology>
    </subcellularLocation>
</comment>
<comment type="caution">
    <text evidence="10">The sequence shown here is derived from an EMBL/GenBank/DDBJ whole genome shotgun (WGS) entry which is preliminary data.</text>
</comment>
<sequence length="362" mass="38407">LGLSLGVGLLFGLAPALRAARGDPHAGLRPGGTGGLGRGQRRLLGGLVAGEMALALVLTVGASLMLQTVWKLQRVDTGFTSERVLTLAVELPDGRYGDGGRGAVFFREALERIRALPGVEAAGAIHRLPLADDNVDVTLHGEGRPTPLDGSAEVDRRIVTLGYFDALRVPLLRGRALDATDVGDTRVAVVNEALARRLFPGEEVLGRRVWTDFEGKEGWTTIVGVVGDTRNQALGSAPRPQLYRPHAQVPTLRMTLVVRTRGEPLALARAVREALWAVDPDVPVGEVRTLEQVARDSIATPRLVLSLLVLFALLALVLGAVGLYGVMSYAVGQRTYEFGVRLALGASGADVLRQVAAEGLVL</sequence>